<dbReference type="EMBL" id="BJLB01000001">
    <property type="protein sequence ID" value="GEA36613.1"/>
    <property type="molecule type" value="Genomic_DNA"/>
</dbReference>
<proteinExistence type="predicted"/>
<protein>
    <submittedName>
        <fullName evidence="1">Uncharacterized protein</fullName>
    </submittedName>
</protein>
<gene>
    <name evidence="1" type="ORF">Ccl03g_23260</name>
</gene>
<sequence>MHGYPIFILLCGRKLFIGNWEAHSLPDNGQQGLGGFFIGIPVDPQKVRHRRKCPIDRGGSVQRPLNISGVGFQLRRTPIQIDWFLPADLKTNAHRCMVEQRVFQPSHAQIM</sequence>
<dbReference type="Proteomes" id="UP000315200">
    <property type="component" value="Unassembled WGS sequence"/>
</dbReference>
<evidence type="ECO:0000313" key="2">
    <source>
        <dbReference type="Proteomes" id="UP000315200"/>
    </source>
</evidence>
<name>A0A829WCE7_9FIRM</name>
<organism evidence="1 2">
    <name type="scientific">Enterocloster clostridioformis</name>
    <dbReference type="NCBI Taxonomy" id="1531"/>
    <lineage>
        <taxon>Bacteria</taxon>
        <taxon>Bacillati</taxon>
        <taxon>Bacillota</taxon>
        <taxon>Clostridia</taxon>
        <taxon>Lachnospirales</taxon>
        <taxon>Lachnospiraceae</taxon>
        <taxon>Enterocloster</taxon>
    </lineage>
</organism>
<dbReference type="AlphaFoldDB" id="A0A829WCE7"/>
<comment type="caution">
    <text evidence="1">The sequence shown here is derived from an EMBL/GenBank/DDBJ whole genome shotgun (WGS) entry which is preliminary data.</text>
</comment>
<evidence type="ECO:0000313" key="1">
    <source>
        <dbReference type="EMBL" id="GEA36613.1"/>
    </source>
</evidence>
<reference evidence="1 2" key="1">
    <citation type="submission" date="2019-06" db="EMBL/GenBank/DDBJ databases">
        <title>Draft genome sequence of [Clostridium] clostridioforme NBRC 113352.</title>
        <authorList>
            <person name="Miura T."/>
            <person name="Furukawa M."/>
            <person name="Shimamura M."/>
            <person name="Ohyama Y."/>
            <person name="Yamazoe A."/>
            <person name="Kawasaki H."/>
        </authorList>
    </citation>
    <scope>NUCLEOTIDE SEQUENCE [LARGE SCALE GENOMIC DNA]</scope>
    <source>
        <strain evidence="1 2">NBRC 113352</strain>
    </source>
</reference>
<accession>A0A829WCE7</accession>